<keyword evidence="2" id="KW-1185">Reference proteome</keyword>
<dbReference type="Proteomes" id="UP001497535">
    <property type="component" value="Unassembled WGS sequence"/>
</dbReference>
<comment type="caution">
    <text evidence="1">The sequence shown here is derived from an EMBL/GenBank/DDBJ whole genome shotgun (WGS) entry which is preliminary data.</text>
</comment>
<reference evidence="1" key="1">
    <citation type="submission" date="2023-11" db="EMBL/GenBank/DDBJ databases">
        <authorList>
            <person name="Poullet M."/>
        </authorList>
    </citation>
    <scope>NUCLEOTIDE SEQUENCE</scope>
    <source>
        <strain evidence="1">E1834</strain>
    </source>
</reference>
<organism evidence="1 2">
    <name type="scientific">Meloidogyne enterolobii</name>
    <name type="common">Root-knot nematode worm</name>
    <name type="synonym">Meloidogyne mayaguensis</name>
    <dbReference type="NCBI Taxonomy" id="390850"/>
    <lineage>
        <taxon>Eukaryota</taxon>
        <taxon>Metazoa</taxon>
        <taxon>Ecdysozoa</taxon>
        <taxon>Nematoda</taxon>
        <taxon>Chromadorea</taxon>
        <taxon>Rhabditida</taxon>
        <taxon>Tylenchina</taxon>
        <taxon>Tylenchomorpha</taxon>
        <taxon>Tylenchoidea</taxon>
        <taxon>Meloidogynidae</taxon>
        <taxon>Meloidogyninae</taxon>
        <taxon>Meloidogyne</taxon>
    </lineage>
</organism>
<proteinExistence type="predicted"/>
<gene>
    <name evidence="1" type="ORF">MENTE1834_LOCUS24299</name>
</gene>
<dbReference type="EMBL" id="CAVMJV010000032">
    <property type="protein sequence ID" value="CAK5077387.1"/>
    <property type="molecule type" value="Genomic_DNA"/>
</dbReference>
<sequence length="45" mass="5448">MSAFYVRKYFFLSFEEILKNYINSKCGFCKIFADKTYLLSKFSKK</sequence>
<evidence type="ECO:0000313" key="1">
    <source>
        <dbReference type="EMBL" id="CAK5077387.1"/>
    </source>
</evidence>
<protein>
    <submittedName>
        <fullName evidence="1">Uncharacterized protein</fullName>
    </submittedName>
</protein>
<name>A0ACB0ZEC0_MELEN</name>
<accession>A0ACB0ZEC0</accession>
<evidence type="ECO:0000313" key="2">
    <source>
        <dbReference type="Proteomes" id="UP001497535"/>
    </source>
</evidence>